<sequence length="367" mass="41562">MESRLTLIITCSAIPSHPNPVVLQTVLSSLFQYTPALLQCHLIIVFDGWKVVPEGKEASKQAAITESQRQNYSQFVDGTISFLGLNWGKKEWTGDWMKEKWAVLDMIGPDSPPPLVSMLHGDDAKQEFPDDDARVTTATWFPITIPPTSKTIDNSMDVFETQRSDSGPVILTCLKVTGPRLGQALAVREAMQYVKTDYVFAMQHDWRMNEAIDISAFLDLMDTHTDINYLGFISRRTQGYASAISGRVGLPSAVIDPPIHPTIPLCRSFFWFDKNHIARTQFYKEHVFSGEYKFKRGDFIEDTMGHVLLKEVKEGGLEAWRRWGCYLYYPEEGKRNGLVHVNGRQYLSNEDKIELEESGRSGSISIV</sequence>
<organism evidence="1 2">
    <name type="scientific">Rhizoclosmatium globosum</name>
    <dbReference type="NCBI Taxonomy" id="329046"/>
    <lineage>
        <taxon>Eukaryota</taxon>
        <taxon>Fungi</taxon>
        <taxon>Fungi incertae sedis</taxon>
        <taxon>Chytridiomycota</taxon>
        <taxon>Chytridiomycota incertae sedis</taxon>
        <taxon>Chytridiomycetes</taxon>
        <taxon>Chytridiales</taxon>
        <taxon>Chytriomycetaceae</taxon>
        <taxon>Rhizoclosmatium</taxon>
    </lineage>
</organism>
<protein>
    <submittedName>
        <fullName evidence="1">Uncharacterized protein</fullName>
    </submittedName>
</protein>
<gene>
    <name evidence="1" type="ORF">BCR33DRAFT_764265</name>
</gene>
<dbReference type="OrthoDB" id="414322at2759"/>
<proteinExistence type="predicted"/>
<evidence type="ECO:0000313" key="2">
    <source>
        <dbReference type="Proteomes" id="UP000193642"/>
    </source>
</evidence>
<name>A0A1Y2CLT0_9FUNG</name>
<keyword evidence="2" id="KW-1185">Reference proteome</keyword>
<accession>A0A1Y2CLT0</accession>
<dbReference type="STRING" id="329046.A0A1Y2CLT0"/>
<evidence type="ECO:0000313" key="1">
    <source>
        <dbReference type="EMBL" id="ORY47917.1"/>
    </source>
</evidence>
<dbReference type="EMBL" id="MCGO01000013">
    <property type="protein sequence ID" value="ORY47917.1"/>
    <property type="molecule type" value="Genomic_DNA"/>
</dbReference>
<comment type="caution">
    <text evidence="1">The sequence shown here is derived from an EMBL/GenBank/DDBJ whole genome shotgun (WGS) entry which is preliminary data.</text>
</comment>
<reference evidence="1 2" key="1">
    <citation type="submission" date="2016-07" db="EMBL/GenBank/DDBJ databases">
        <title>Pervasive Adenine N6-methylation of Active Genes in Fungi.</title>
        <authorList>
            <consortium name="DOE Joint Genome Institute"/>
            <person name="Mondo S.J."/>
            <person name="Dannebaum R.O."/>
            <person name="Kuo R.C."/>
            <person name="Labutti K."/>
            <person name="Haridas S."/>
            <person name="Kuo A."/>
            <person name="Salamov A."/>
            <person name="Ahrendt S.R."/>
            <person name="Lipzen A."/>
            <person name="Sullivan W."/>
            <person name="Andreopoulos W.B."/>
            <person name="Clum A."/>
            <person name="Lindquist E."/>
            <person name="Daum C."/>
            <person name="Ramamoorthy G.K."/>
            <person name="Gryganskyi A."/>
            <person name="Culley D."/>
            <person name="Magnuson J.K."/>
            <person name="James T.Y."/>
            <person name="O'Malley M.A."/>
            <person name="Stajich J.E."/>
            <person name="Spatafora J.W."/>
            <person name="Visel A."/>
            <person name="Grigoriev I.V."/>
        </authorList>
    </citation>
    <scope>NUCLEOTIDE SEQUENCE [LARGE SCALE GENOMIC DNA]</scope>
    <source>
        <strain evidence="1 2">JEL800</strain>
    </source>
</reference>
<dbReference type="AlphaFoldDB" id="A0A1Y2CLT0"/>
<dbReference type="Proteomes" id="UP000193642">
    <property type="component" value="Unassembled WGS sequence"/>
</dbReference>